<dbReference type="EC" id="1.3.1.98" evidence="6 20"/>
<dbReference type="GO" id="GO:0009252">
    <property type="term" value="P:peptidoglycan biosynthetic process"/>
    <property type="evidence" value="ECO:0007669"/>
    <property type="project" value="UniProtKB-UniRule"/>
</dbReference>
<evidence type="ECO:0000256" key="2">
    <source>
        <dbReference type="ARBA" id="ARBA00003921"/>
    </source>
</evidence>
<evidence type="ECO:0000256" key="5">
    <source>
        <dbReference type="ARBA" id="ARBA00010485"/>
    </source>
</evidence>
<protein>
    <recommendedName>
        <fullName evidence="7 20">UDP-N-acetylenolpyruvoylglucosamine reductase</fullName>
        <ecNumber evidence="6 20">1.3.1.98</ecNumber>
    </recommendedName>
    <alternativeName>
        <fullName evidence="18 20">UDP-N-acetylmuramate dehydrogenase</fullName>
    </alternativeName>
</protein>
<keyword evidence="11 20" id="KW-0274">FAD</keyword>
<organism evidence="22 23">
    <name type="scientific">Microbulbifer rhizosphaerae</name>
    <dbReference type="NCBI Taxonomy" id="1562603"/>
    <lineage>
        <taxon>Bacteria</taxon>
        <taxon>Pseudomonadati</taxon>
        <taxon>Pseudomonadota</taxon>
        <taxon>Gammaproteobacteria</taxon>
        <taxon>Cellvibrionales</taxon>
        <taxon>Microbulbiferaceae</taxon>
        <taxon>Microbulbifer</taxon>
    </lineage>
</organism>
<reference evidence="22 23" key="1">
    <citation type="submission" date="2020-08" db="EMBL/GenBank/DDBJ databases">
        <title>Genomic Encyclopedia of Type Strains, Phase III (KMG-III): the genomes of soil and plant-associated and newly described type strains.</title>
        <authorList>
            <person name="Whitman W."/>
        </authorList>
    </citation>
    <scope>NUCLEOTIDE SEQUENCE [LARGE SCALE GENOMIC DNA]</scope>
    <source>
        <strain evidence="22 23">CECT 8799</strain>
    </source>
</reference>
<evidence type="ECO:0000256" key="7">
    <source>
        <dbReference type="ARBA" id="ARBA00015188"/>
    </source>
</evidence>
<evidence type="ECO:0000256" key="8">
    <source>
        <dbReference type="ARBA" id="ARBA00022490"/>
    </source>
</evidence>
<dbReference type="NCBIfam" id="NF010478">
    <property type="entry name" value="PRK13903.1"/>
    <property type="match status" value="1"/>
</dbReference>
<evidence type="ECO:0000256" key="12">
    <source>
        <dbReference type="ARBA" id="ARBA00022857"/>
    </source>
</evidence>
<dbReference type="PANTHER" id="PTHR21071">
    <property type="entry name" value="UDP-N-ACETYLENOLPYRUVOYLGLUCOSAMINE REDUCTASE"/>
    <property type="match status" value="1"/>
</dbReference>
<gene>
    <name evidence="20" type="primary">murB</name>
    <name evidence="22" type="ORF">FHS09_002210</name>
</gene>
<feature type="active site" evidence="20">
    <location>
        <position position="162"/>
    </location>
</feature>
<feature type="active site" description="Proton donor" evidence="20">
    <location>
        <position position="238"/>
    </location>
</feature>
<keyword evidence="14 20" id="KW-0573">Peptidoglycan synthesis</keyword>
<accession>A0A7W4Z982</accession>
<dbReference type="GO" id="GO:0005829">
    <property type="term" value="C:cytosol"/>
    <property type="evidence" value="ECO:0007669"/>
    <property type="project" value="TreeGrafter"/>
</dbReference>
<evidence type="ECO:0000256" key="13">
    <source>
        <dbReference type="ARBA" id="ARBA00022960"/>
    </source>
</evidence>
<dbReference type="RefSeq" id="WP_183459706.1">
    <property type="nucleotide sequence ID" value="NZ_JACHWZ010000009.1"/>
</dbReference>
<keyword evidence="12 20" id="KW-0521">NADP</keyword>
<dbReference type="Gene3D" id="3.90.78.10">
    <property type="entry name" value="UDP-N-acetylenolpyruvoylglucosamine reductase, C-terminal domain"/>
    <property type="match status" value="1"/>
</dbReference>
<evidence type="ECO:0000313" key="23">
    <source>
        <dbReference type="Proteomes" id="UP000535937"/>
    </source>
</evidence>
<comment type="similarity">
    <text evidence="5 20">Belongs to the MurB family.</text>
</comment>
<dbReference type="SUPFAM" id="SSF56176">
    <property type="entry name" value="FAD-binding/transporter-associated domain-like"/>
    <property type="match status" value="1"/>
</dbReference>
<dbReference type="Gene3D" id="3.30.43.10">
    <property type="entry name" value="Uridine Diphospho-n-acetylenolpyruvylglucosamine Reductase, domain 2"/>
    <property type="match status" value="1"/>
</dbReference>
<dbReference type="GO" id="GO:0008762">
    <property type="term" value="F:UDP-N-acetylmuramate dehydrogenase activity"/>
    <property type="evidence" value="ECO:0007669"/>
    <property type="project" value="UniProtKB-UniRule"/>
</dbReference>
<evidence type="ECO:0000256" key="14">
    <source>
        <dbReference type="ARBA" id="ARBA00022984"/>
    </source>
</evidence>
<dbReference type="Proteomes" id="UP000535937">
    <property type="component" value="Unassembled WGS sequence"/>
</dbReference>
<dbReference type="Gene3D" id="3.30.465.10">
    <property type="match status" value="1"/>
</dbReference>
<comment type="pathway">
    <text evidence="4 20">Cell wall biogenesis; peptidoglycan biosynthesis.</text>
</comment>
<dbReference type="GO" id="GO:0051301">
    <property type="term" value="P:cell division"/>
    <property type="evidence" value="ECO:0007669"/>
    <property type="project" value="UniProtKB-KW"/>
</dbReference>
<evidence type="ECO:0000256" key="11">
    <source>
        <dbReference type="ARBA" id="ARBA00022827"/>
    </source>
</evidence>
<dbReference type="InterPro" id="IPR036635">
    <property type="entry name" value="MurB_C_sf"/>
</dbReference>
<comment type="cofactor">
    <cofactor evidence="1 20">
        <name>FAD</name>
        <dbReference type="ChEBI" id="CHEBI:57692"/>
    </cofactor>
</comment>
<keyword evidence="9 20" id="KW-0132">Cell division</keyword>
<evidence type="ECO:0000256" key="3">
    <source>
        <dbReference type="ARBA" id="ARBA00004496"/>
    </source>
</evidence>
<dbReference type="Pfam" id="PF01565">
    <property type="entry name" value="FAD_binding_4"/>
    <property type="match status" value="1"/>
</dbReference>
<evidence type="ECO:0000256" key="4">
    <source>
        <dbReference type="ARBA" id="ARBA00004752"/>
    </source>
</evidence>
<keyword evidence="23" id="KW-1185">Reference proteome</keyword>
<comment type="function">
    <text evidence="2 20">Cell wall formation.</text>
</comment>
<sequence length="338" mass="36941">MIQTDIDLQPLNTLAIAARAAYFARVESLEQLREALAFARGRKLPILPLGGGSNIVLTGDYPGLVIHMELHGLSLEETPEGARVNAAAGENWHQLVMHTVERGLGGLENLALIPGKIGAAPIQNIGAYGVELRDSFIDLQAVHIATGELREFSAADCEFGYRDSVFKGRARDRYIITRVRLELSSDWCPRIDYPALGEYFGRREQGGGALTPEEVARAVIAIRNSKLPSPDEIPNAGSFFKNPLVDADLYHSLKKVHPDLVAFAAGERWKLAAAWLIDRAGWRGRRRNAVGVHDRQALVLVNPGRGAGAEVTALAAEIAADVRARFGVELEPEPRYYP</sequence>
<evidence type="ECO:0000259" key="21">
    <source>
        <dbReference type="PROSITE" id="PS51387"/>
    </source>
</evidence>
<keyword evidence="8 20" id="KW-0963">Cytoplasm</keyword>
<dbReference type="Pfam" id="PF02873">
    <property type="entry name" value="MurB_C"/>
    <property type="match status" value="1"/>
</dbReference>
<dbReference type="PROSITE" id="PS51387">
    <property type="entry name" value="FAD_PCMH"/>
    <property type="match status" value="1"/>
</dbReference>
<dbReference type="GO" id="GO:0071555">
    <property type="term" value="P:cell wall organization"/>
    <property type="evidence" value="ECO:0007669"/>
    <property type="project" value="UniProtKB-KW"/>
</dbReference>
<evidence type="ECO:0000256" key="16">
    <source>
        <dbReference type="ARBA" id="ARBA00023306"/>
    </source>
</evidence>
<evidence type="ECO:0000256" key="17">
    <source>
        <dbReference type="ARBA" id="ARBA00023316"/>
    </source>
</evidence>
<dbReference type="NCBIfam" id="TIGR00179">
    <property type="entry name" value="murB"/>
    <property type="match status" value="1"/>
</dbReference>
<dbReference type="PANTHER" id="PTHR21071:SF4">
    <property type="entry name" value="UDP-N-ACETYLENOLPYRUVOYLGLUCOSAMINE REDUCTASE"/>
    <property type="match status" value="1"/>
</dbReference>
<dbReference type="AlphaFoldDB" id="A0A7W4Z982"/>
<feature type="domain" description="FAD-binding PCMH-type" evidence="21">
    <location>
        <begin position="15"/>
        <end position="186"/>
    </location>
</feature>
<evidence type="ECO:0000256" key="6">
    <source>
        <dbReference type="ARBA" id="ARBA00012518"/>
    </source>
</evidence>
<proteinExistence type="inferred from homology"/>
<dbReference type="InterPro" id="IPR006094">
    <property type="entry name" value="Oxid_FAD_bind_N"/>
</dbReference>
<dbReference type="InterPro" id="IPR036318">
    <property type="entry name" value="FAD-bd_PCMH-like_sf"/>
</dbReference>
<comment type="catalytic activity">
    <reaction evidence="19 20">
        <text>UDP-N-acetyl-alpha-D-muramate + NADP(+) = UDP-N-acetyl-3-O-(1-carboxyvinyl)-alpha-D-glucosamine + NADPH + H(+)</text>
        <dbReference type="Rhea" id="RHEA:12248"/>
        <dbReference type="ChEBI" id="CHEBI:15378"/>
        <dbReference type="ChEBI" id="CHEBI:57783"/>
        <dbReference type="ChEBI" id="CHEBI:58349"/>
        <dbReference type="ChEBI" id="CHEBI:68483"/>
        <dbReference type="ChEBI" id="CHEBI:70757"/>
        <dbReference type="EC" id="1.3.1.98"/>
    </reaction>
</comment>
<dbReference type="GO" id="GO:0008360">
    <property type="term" value="P:regulation of cell shape"/>
    <property type="evidence" value="ECO:0007669"/>
    <property type="project" value="UniProtKB-KW"/>
</dbReference>
<evidence type="ECO:0000256" key="18">
    <source>
        <dbReference type="ARBA" id="ARBA00031026"/>
    </source>
</evidence>
<keyword evidence="15 20" id="KW-0560">Oxidoreductase</keyword>
<dbReference type="EMBL" id="JACHWZ010000009">
    <property type="protein sequence ID" value="MBB3061377.1"/>
    <property type="molecule type" value="Genomic_DNA"/>
</dbReference>
<dbReference type="SUPFAM" id="SSF56194">
    <property type="entry name" value="Uridine diphospho-N-Acetylenolpyruvylglucosamine reductase, MurB, C-terminal domain"/>
    <property type="match status" value="1"/>
</dbReference>
<keyword evidence="16 20" id="KW-0131">Cell cycle</keyword>
<dbReference type="InterPro" id="IPR016167">
    <property type="entry name" value="FAD-bd_PCMH_sub1"/>
</dbReference>
<comment type="caution">
    <text evidence="22">The sequence shown here is derived from an EMBL/GenBank/DDBJ whole genome shotgun (WGS) entry which is preliminary data.</text>
</comment>
<feature type="active site" evidence="20">
    <location>
        <position position="333"/>
    </location>
</feature>
<keyword evidence="10 20" id="KW-0285">Flavoprotein</keyword>
<dbReference type="UniPathway" id="UPA00219"/>
<dbReference type="InterPro" id="IPR003170">
    <property type="entry name" value="MurB"/>
</dbReference>
<keyword evidence="13 20" id="KW-0133">Cell shape</keyword>
<evidence type="ECO:0000256" key="1">
    <source>
        <dbReference type="ARBA" id="ARBA00001974"/>
    </source>
</evidence>
<evidence type="ECO:0000256" key="19">
    <source>
        <dbReference type="ARBA" id="ARBA00048914"/>
    </source>
</evidence>
<name>A0A7W4Z982_9GAMM</name>
<evidence type="ECO:0000256" key="20">
    <source>
        <dbReference type="HAMAP-Rule" id="MF_00037"/>
    </source>
</evidence>
<evidence type="ECO:0000256" key="15">
    <source>
        <dbReference type="ARBA" id="ARBA00023002"/>
    </source>
</evidence>
<dbReference type="HAMAP" id="MF_00037">
    <property type="entry name" value="MurB"/>
    <property type="match status" value="1"/>
</dbReference>
<keyword evidence="17 20" id="KW-0961">Cell wall biogenesis/degradation</keyword>
<dbReference type="NCBIfam" id="NF000755">
    <property type="entry name" value="PRK00046.1"/>
    <property type="match status" value="1"/>
</dbReference>
<evidence type="ECO:0000256" key="10">
    <source>
        <dbReference type="ARBA" id="ARBA00022630"/>
    </source>
</evidence>
<dbReference type="InterPro" id="IPR011601">
    <property type="entry name" value="MurB_C"/>
</dbReference>
<dbReference type="InterPro" id="IPR016169">
    <property type="entry name" value="FAD-bd_PCMH_sub2"/>
</dbReference>
<dbReference type="GO" id="GO:0071949">
    <property type="term" value="F:FAD binding"/>
    <property type="evidence" value="ECO:0007669"/>
    <property type="project" value="InterPro"/>
</dbReference>
<comment type="subcellular location">
    <subcellularLocation>
        <location evidence="3 20">Cytoplasm</location>
    </subcellularLocation>
</comment>
<dbReference type="InterPro" id="IPR016166">
    <property type="entry name" value="FAD-bd_PCMH"/>
</dbReference>
<evidence type="ECO:0000313" key="22">
    <source>
        <dbReference type="EMBL" id="MBB3061377.1"/>
    </source>
</evidence>
<evidence type="ECO:0000256" key="9">
    <source>
        <dbReference type="ARBA" id="ARBA00022618"/>
    </source>
</evidence>